<dbReference type="Gene3D" id="2.80.10.50">
    <property type="match status" value="2"/>
</dbReference>
<dbReference type="SUPFAM" id="SSF63829">
    <property type="entry name" value="Calcium-dependent phosphotriesterase"/>
    <property type="match status" value="1"/>
</dbReference>
<reference evidence="1 2" key="1">
    <citation type="submission" date="2019-09" db="EMBL/GenBank/DDBJ databases">
        <authorList>
            <person name="Chandra G."/>
            <person name="Truman W A."/>
        </authorList>
    </citation>
    <scope>NUCLEOTIDE SEQUENCE [LARGE SCALE GENOMIC DNA]</scope>
    <source>
        <strain evidence="1">PS870</strain>
    </source>
</reference>
<dbReference type="RefSeq" id="WP_077749763.1">
    <property type="nucleotide sequence ID" value="NZ_CABVIK010000001.1"/>
</dbReference>
<evidence type="ECO:0008006" key="3">
    <source>
        <dbReference type="Google" id="ProtNLM"/>
    </source>
</evidence>
<gene>
    <name evidence="1" type="ORF">PS870_00215</name>
</gene>
<dbReference type="Pfam" id="PF17164">
    <property type="entry name" value="DUF5122"/>
    <property type="match status" value="3"/>
</dbReference>
<protein>
    <recommendedName>
        <fullName evidence="3">Delta-60 repeat protein</fullName>
    </recommendedName>
</protein>
<dbReference type="InterPro" id="IPR013431">
    <property type="entry name" value="Delta_60_rpt"/>
</dbReference>
<dbReference type="NCBIfam" id="TIGR02608">
    <property type="entry name" value="delta_60_rpt"/>
    <property type="match status" value="4"/>
</dbReference>
<evidence type="ECO:0000313" key="2">
    <source>
        <dbReference type="Proteomes" id="UP000349468"/>
    </source>
</evidence>
<dbReference type="Proteomes" id="UP000349468">
    <property type="component" value="Unassembled WGS sequence"/>
</dbReference>
<proteinExistence type="predicted"/>
<dbReference type="EMBL" id="CABVIK010000001">
    <property type="protein sequence ID" value="VVO49335.1"/>
    <property type="molecule type" value="Genomic_DNA"/>
</dbReference>
<sequence length="407" mass="43241">MPTDPQTPTPLKSGDRDETFGFLGTVTGPANAIAHSIVSSDNGMLTYAIENGGEFQIHRNHVDGDRDTTFGTDGIVTGQFESGRRSKPCRLILQERKILVIGDILTEQGKPGAPAVLRLNDSGSPDLVFGTIQLPSPAFSSNYDSTEGCLQHDGKILILTQKTDAMGIGNLGQLTRLKKDGLGDGSDGTDLEFGEQGKVEVSFGEHLSRMINVVVQPDSKIVVGGNYVTVSASVSRIVLARFDIDGALDKSFGDDGYVWLGPVDGRHELGELIVQDDGKLLCVGMTGHSDALVMRFDANGKPDPTFNGGHEVLTALGHQNASWRALSIQPSDKKIVVAGWTPGFPSSMFWGRLLSDGTFDTGFGNAGWIKSSVPGIPYSVAIQNGGRIIVAGIRENARMSVVCGVQG</sequence>
<accession>A0A5E7GCK3</accession>
<name>A0A5E7GCK3_PSEFL</name>
<dbReference type="AlphaFoldDB" id="A0A5E7GCK3"/>
<evidence type="ECO:0000313" key="1">
    <source>
        <dbReference type="EMBL" id="VVO49335.1"/>
    </source>
</evidence>
<organism evidence="1 2">
    <name type="scientific">Pseudomonas fluorescens</name>
    <dbReference type="NCBI Taxonomy" id="294"/>
    <lineage>
        <taxon>Bacteria</taxon>
        <taxon>Pseudomonadati</taxon>
        <taxon>Pseudomonadota</taxon>
        <taxon>Gammaproteobacteria</taxon>
        <taxon>Pseudomonadales</taxon>
        <taxon>Pseudomonadaceae</taxon>
        <taxon>Pseudomonas</taxon>
    </lineage>
</organism>